<reference evidence="3" key="1">
    <citation type="submission" date="2022-05" db="EMBL/GenBank/DDBJ databases">
        <title>Draft genome sequence of Clostridium tertium strain CP3 isolated from Peru.</title>
        <authorList>
            <person name="Hurtado R."/>
            <person name="Lima L."/>
            <person name="Sousa T."/>
            <person name="Jaiswal A.K."/>
            <person name="Tiwari S."/>
            <person name="Maturrano L."/>
            <person name="Brenig B."/>
            <person name="Azevedo V."/>
        </authorList>
    </citation>
    <scope>NUCLEOTIDE SEQUENCE</scope>
    <source>
        <strain evidence="3">CP3</strain>
    </source>
</reference>
<name>A0A9X4B0H0_9CLOT</name>
<accession>A0A9X4B0H0</accession>
<dbReference type="GO" id="GO:0003677">
    <property type="term" value="F:DNA binding"/>
    <property type="evidence" value="ECO:0007669"/>
    <property type="project" value="UniProtKB-KW"/>
</dbReference>
<dbReference type="EMBL" id="JAMRYU010000012">
    <property type="protein sequence ID" value="MDC4240879.1"/>
    <property type="molecule type" value="Genomic_DNA"/>
</dbReference>
<dbReference type="Pfam" id="PF01381">
    <property type="entry name" value="HTH_3"/>
    <property type="match status" value="1"/>
</dbReference>
<evidence type="ECO:0000313" key="4">
    <source>
        <dbReference type="Proteomes" id="UP001141183"/>
    </source>
</evidence>
<dbReference type="PROSITE" id="PS50943">
    <property type="entry name" value="HTH_CROC1"/>
    <property type="match status" value="1"/>
</dbReference>
<proteinExistence type="predicted"/>
<evidence type="ECO:0000256" key="1">
    <source>
        <dbReference type="ARBA" id="ARBA00023125"/>
    </source>
</evidence>
<dbReference type="InterPro" id="IPR001387">
    <property type="entry name" value="Cro/C1-type_HTH"/>
</dbReference>
<dbReference type="SMART" id="SM00530">
    <property type="entry name" value="HTH_XRE"/>
    <property type="match status" value="2"/>
</dbReference>
<dbReference type="Gene3D" id="1.10.260.40">
    <property type="entry name" value="lambda repressor-like DNA-binding domains"/>
    <property type="match status" value="2"/>
</dbReference>
<dbReference type="RefSeq" id="WP_272470400.1">
    <property type="nucleotide sequence ID" value="NZ_JAMRYU010000012.1"/>
</dbReference>
<organism evidence="3 4">
    <name type="scientific">Clostridium tertium</name>
    <dbReference type="NCBI Taxonomy" id="1559"/>
    <lineage>
        <taxon>Bacteria</taxon>
        <taxon>Bacillati</taxon>
        <taxon>Bacillota</taxon>
        <taxon>Clostridia</taxon>
        <taxon>Eubacteriales</taxon>
        <taxon>Clostridiaceae</taxon>
        <taxon>Clostridium</taxon>
    </lineage>
</organism>
<dbReference type="Proteomes" id="UP001141183">
    <property type="component" value="Unassembled WGS sequence"/>
</dbReference>
<dbReference type="SUPFAM" id="SSF47413">
    <property type="entry name" value="lambda repressor-like DNA-binding domains"/>
    <property type="match status" value="2"/>
</dbReference>
<feature type="domain" description="HTH cro/C1-type" evidence="2">
    <location>
        <begin position="22"/>
        <end position="77"/>
    </location>
</feature>
<gene>
    <name evidence="3" type="ORF">NE398_11990</name>
</gene>
<dbReference type="PANTHER" id="PTHR46558:SF4">
    <property type="entry name" value="DNA-BIDING PHAGE PROTEIN"/>
    <property type="match status" value="1"/>
</dbReference>
<keyword evidence="4" id="KW-1185">Reference proteome</keyword>
<comment type="caution">
    <text evidence="3">The sequence shown here is derived from an EMBL/GenBank/DDBJ whole genome shotgun (WGS) entry which is preliminary data.</text>
</comment>
<dbReference type="InterPro" id="IPR010982">
    <property type="entry name" value="Lambda_DNA-bd_dom_sf"/>
</dbReference>
<sequence>MDNLNAYKIDLYNEGKSIGDKLKYHRLKAGLTQDKLAKIMGLSNGVSIKSIELNQKLISRKLSEKLANYFNLGTKFFYDDYLEDTDMVSEALKSYRIKNNLSIPQICEKLNISKTAWRYWENSRSYISRSSYAILKKNNIL</sequence>
<dbReference type="CDD" id="cd00093">
    <property type="entry name" value="HTH_XRE"/>
    <property type="match status" value="2"/>
</dbReference>
<evidence type="ECO:0000313" key="3">
    <source>
        <dbReference type="EMBL" id="MDC4240879.1"/>
    </source>
</evidence>
<evidence type="ECO:0000259" key="2">
    <source>
        <dbReference type="PROSITE" id="PS50943"/>
    </source>
</evidence>
<keyword evidence="1" id="KW-0238">DNA-binding</keyword>
<protein>
    <submittedName>
        <fullName evidence="3">Helix-turn-helix domain-containing protein</fullName>
    </submittedName>
</protein>
<dbReference type="AlphaFoldDB" id="A0A9X4B0H0"/>
<dbReference type="PANTHER" id="PTHR46558">
    <property type="entry name" value="TRACRIPTIONAL REGULATORY PROTEIN-RELATED-RELATED"/>
    <property type="match status" value="1"/>
</dbReference>